<protein>
    <submittedName>
        <fullName evidence="1">Uncharacterized protein</fullName>
    </submittedName>
</protein>
<dbReference type="GeneID" id="56440786"/>
<dbReference type="EMBL" id="CP002873">
    <property type="protein sequence ID" value="AGA66025.1"/>
    <property type="molecule type" value="Genomic_DNA"/>
</dbReference>
<sequence>MKLLLRVCIIFLVFVVSKTYSLEYSFYPKEYIKFNKSIVNIEDIDYVDYSQSLKILDFPMTSKAVWFNKIFLLDVVFELYNILAYSPNINTKVYYLAFYRTLKEIEIFVSKNRKISVFYQYSSTMQNYYDNMIRNLSISYNKFNFDTHMYIGFNFYIS</sequence>
<proteinExistence type="predicted"/>
<dbReference type="Proteomes" id="UP000010793">
    <property type="component" value="Chromosome"/>
</dbReference>
<gene>
    <name evidence="1" type="ORF">BPP43_03665</name>
</gene>
<dbReference type="AlphaFoldDB" id="A0A3B6VQY1"/>
<dbReference type="KEGG" id="bpip:BPP43_03665"/>
<dbReference type="RefSeq" id="WP_013245160.1">
    <property type="nucleotide sequence ID" value="NC_019908.1"/>
</dbReference>
<evidence type="ECO:0000313" key="1">
    <source>
        <dbReference type="EMBL" id="AGA66025.1"/>
    </source>
</evidence>
<keyword evidence="2" id="KW-1185">Reference proteome</keyword>
<name>A0A3B6VQY1_BRAPL</name>
<organism evidence="1 2">
    <name type="scientific">Brachyspira pilosicoli P43/6/78</name>
    <dbReference type="NCBI Taxonomy" id="1042417"/>
    <lineage>
        <taxon>Bacteria</taxon>
        <taxon>Pseudomonadati</taxon>
        <taxon>Spirochaetota</taxon>
        <taxon>Spirochaetia</taxon>
        <taxon>Brachyspirales</taxon>
        <taxon>Brachyspiraceae</taxon>
        <taxon>Brachyspira</taxon>
    </lineage>
</organism>
<evidence type="ECO:0000313" key="2">
    <source>
        <dbReference type="Proteomes" id="UP000010793"/>
    </source>
</evidence>
<reference evidence="1 2" key="1">
    <citation type="journal article" date="2013" name="Genome Announc.">
        <title>Complete Genome Sequence of the Porcine Strain Brachyspira pilosicoli P43/6/78(T.).</title>
        <authorList>
            <person name="Lin C."/>
            <person name="den Bakker H.C."/>
            <person name="Suzuki H."/>
            <person name="Lefebure T."/>
            <person name="Ponnala L."/>
            <person name="Sun Q."/>
            <person name="Stanhope M.J."/>
            <person name="Wiedmann M."/>
            <person name="Duhamel G.E."/>
        </authorList>
    </citation>
    <scope>NUCLEOTIDE SEQUENCE [LARGE SCALE GENOMIC DNA]</scope>
    <source>
        <strain evidence="1 2">P43/6/78</strain>
    </source>
</reference>
<accession>A0A3B6VQY1</accession>